<organism evidence="1 2">
    <name type="scientific">Oesophagostomum dentatum</name>
    <name type="common">Nodular worm</name>
    <dbReference type="NCBI Taxonomy" id="61180"/>
    <lineage>
        <taxon>Eukaryota</taxon>
        <taxon>Metazoa</taxon>
        <taxon>Ecdysozoa</taxon>
        <taxon>Nematoda</taxon>
        <taxon>Chromadorea</taxon>
        <taxon>Rhabditida</taxon>
        <taxon>Rhabditina</taxon>
        <taxon>Rhabditomorpha</taxon>
        <taxon>Strongyloidea</taxon>
        <taxon>Strongylidae</taxon>
        <taxon>Oesophagostomum</taxon>
    </lineage>
</organism>
<dbReference type="EMBL" id="KN566612">
    <property type="protein sequence ID" value="KHJ84816.1"/>
    <property type="molecule type" value="Genomic_DNA"/>
</dbReference>
<evidence type="ECO:0000313" key="2">
    <source>
        <dbReference type="Proteomes" id="UP000053660"/>
    </source>
</evidence>
<name>A0A0B1SLQ1_OESDE</name>
<protein>
    <submittedName>
        <fullName evidence="1">Uncharacterized protein</fullName>
    </submittedName>
</protein>
<evidence type="ECO:0000313" key="1">
    <source>
        <dbReference type="EMBL" id="KHJ84816.1"/>
    </source>
</evidence>
<gene>
    <name evidence="1" type="ORF">OESDEN_15465</name>
</gene>
<keyword evidence="2" id="KW-1185">Reference proteome</keyword>
<sequence>MRQRLLHAILWSADRLGAVREGAHRIRIRLPWTHLLAAPTIHQL</sequence>
<dbReference type="AlphaFoldDB" id="A0A0B1SLQ1"/>
<dbReference type="Proteomes" id="UP000053660">
    <property type="component" value="Unassembled WGS sequence"/>
</dbReference>
<accession>A0A0B1SLQ1</accession>
<proteinExistence type="predicted"/>
<reference evidence="1 2" key="1">
    <citation type="submission" date="2014-03" db="EMBL/GenBank/DDBJ databases">
        <title>Draft genome of the hookworm Oesophagostomum dentatum.</title>
        <authorList>
            <person name="Mitreva M."/>
        </authorList>
    </citation>
    <scope>NUCLEOTIDE SEQUENCE [LARGE SCALE GENOMIC DNA]</scope>
    <source>
        <strain evidence="1 2">OD-Hann</strain>
    </source>
</reference>